<sequence length="115" mass="13297">MAKETLSIYQNGFSYLIKNTKLLLIYLKLKFIRERNRRLLSLLKSGLTRCLSLKAVNYFVPLPWFYKLKLGTGAKLGLRPKLNKLSIYSVYYISSYFIDTVRISGYVLPLIPVPG</sequence>
<accession>A0A1N6MRW1</accession>
<dbReference type="EMBL" id="FTLG01000024">
    <property type="protein sequence ID" value="SIP71576.1"/>
    <property type="molecule type" value="Genomic_DNA"/>
</dbReference>
<name>A0A1N6MRW1_9GAMM</name>
<gene>
    <name evidence="1" type="ORF">XIS1_120009</name>
</gene>
<evidence type="ECO:0000313" key="2">
    <source>
        <dbReference type="Proteomes" id="UP000196435"/>
    </source>
</evidence>
<dbReference type="AlphaFoldDB" id="A0A1N6MRW1"/>
<organism evidence="1 2">
    <name type="scientific">Xenorhabdus innexi</name>
    <dbReference type="NCBI Taxonomy" id="290109"/>
    <lineage>
        <taxon>Bacteria</taxon>
        <taxon>Pseudomonadati</taxon>
        <taxon>Pseudomonadota</taxon>
        <taxon>Gammaproteobacteria</taxon>
        <taxon>Enterobacterales</taxon>
        <taxon>Morganellaceae</taxon>
        <taxon>Xenorhabdus</taxon>
    </lineage>
</organism>
<protein>
    <submittedName>
        <fullName evidence="1">Uncharacterized protein</fullName>
    </submittedName>
</protein>
<reference evidence="2" key="1">
    <citation type="submission" date="2016-12" db="EMBL/GenBank/DDBJ databases">
        <authorList>
            <person name="Gaudriault S."/>
        </authorList>
    </citation>
    <scope>NUCLEOTIDE SEQUENCE [LARGE SCALE GENOMIC DNA]</scope>
    <source>
        <strain evidence="2">HGB1681 (deposited as PTA-6826 in the American Type Culture Collection)</strain>
    </source>
</reference>
<dbReference type="Proteomes" id="UP000196435">
    <property type="component" value="Unassembled WGS sequence"/>
</dbReference>
<proteinExistence type="predicted"/>
<evidence type="ECO:0000313" key="1">
    <source>
        <dbReference type="EMBL" id="SIP71576.1"/>
    </source>
</evidence>